<dbReference type="EMBL" id="JABCKI010000931">
    <property type="protein sequence ID" value="KAG5649505.1"/>
    <property type="molecule type" value="Genomic_DNA"/>
</dbReference>
<gene>
    <name evidence="2" type="ORF">H0H81_003420</name>
</gene>
<dbReference type="Pfam" id="PF00856">
    <property type="entry name" value="SET"/>
    <property type="match status" value="1"/>
</dbReference>
<evidence type="ECO:0000259" key="1">
    <source>
        <dbReference type="PROSITE" id="PS50280"/>
    </source>
</evidence>
<dbReference type="InterPro" id="IPR046341">
    <property type="entry name" value="SET_dom_sf"/>
</dbReference>
<dbReference type="Gene3D" id="2.170.270.10">
    <property type="entry name" value="SET domain"/>
    <property type="match status" value="1"/>
</dbReference>
<dbReference type="SMART" id="SM00317">
    <property type="entry name" value="SET"/>
    <property type="match status" value="1"/>
</dbReference>
<dbReference type="PANTHER" id="PTHR47332">
    <property type="entry name" value="SET DOMAIN-CONTAINING PROTEIN 5"/>
    <property type="match status" value="1"/>
</dbReference>
<reference evidence="2" key="2">
    <citation type="submission" date="2021-10" db="EMBL/GenBank/DDBJ databases">
        <title>Phylogenomics reveals ancestral predisposition of the termite-cultivated fungus Termitomyces towards a domesticated lifestyle.</title>
        <authorList>
            <person name="Auxier B."/>
            <person name="Grum-Grzhimaylo A."/>
            <person name="Cardenas M.E."/>
            <person name="Lodge J.D."/>
            <person name="Laessoe T."/>
            <person name="Pedersen O."/>
            <person name="Smith M.E."/>
            <person name="Kuyper T.W."/>
            <person name="Franco-Molano E.A."/>
            <person name="Baroni T.J."/>
            <person name="Aanen D.K."/>
        </authorList>
    </citation>
    <scope>NUCLEOTIDE SEQUENCE</scope>
    <source>
        <strain evidence="2">D49</strain>
    </source>
</reference>
<organism evidence="2 3">
    <name type="scientific">Sphagnurus paluster</name>
    <dbReference type="NCBI Taxonomy" id="117069"/>
    <lineage>
        <taxon>Eukaryota</taxon>
        <taxon>Fungi</taxon>
        <taxon>Dikarya</taxon>
        <taxon>Basidiomycota</taxon>
        <taxon>Agaricomycotina</taxon>
        <taxon>Agaricomycetes</taxon>
        <taxon>Agaricomycetidae</taxon>
        <taxon>Agaricales</taxon>
        <taxon>Tricholomatineae</taxon>
        <taxon>Lyophyllaceae</taxon>
        <taxon>Sphagnurus</taxon>
    </lineage>
</organism>
<dbReference type="InterPro" id="IPR053185">
    <property type="entry name" value="SET_domain_protein"/>
</dbReference>
<feature type="domain" description="SET" evidence="1">
    <location>
        <begin position="5"/>
        <end position="164"/>
    </location>
</feature>
<evidence type="ECO:0000313" key="2">
    <source>
        <dbReference type="EMBL" id="KAG5649505.1"/>
    </source>
</evidence>
<proteinExistence type="predicted"/>
<protein>
    <recommendedName>
        <fullName evidence="1">SET domain-containing protein</fullName>
    </recommendedName>
</protein>
<dbReference type="SUPFAM" id="SSF82199">
    <property type="entry name" value="SET domain"/>
    <property type="match status" value="1"/>
</dbReference>
<dbReference type="PROSITE" id="PS51257">
    <property type="entry name" value="PROKAR_LIPOPROTEIN"/>
    <property type="match status" value="1"/>
</dbReference>
<dbReference type="OrthoDB" id="5945798at2759"/>
<keyword evidence="3" id="KW-1185">Reference proteome</keyword>
<dbReference type="PANTHER" id="PTHR47332:SF4">
    <property type="entry name" value="SET DOMAIN-CONTAINING PROTEIN 5"/>
    <property type="match status" value="1"/>
</dbReference>
<sequence>MLRPPEIRHRAGDSPFGTGILAACNIKMGDLVMSERPLLVVPTAPPLAEEQSFQFEAISLVPICIMQPAACTAFFKLHNMHTEDGSGPIFGRIRTNCIQVPLKSEDGTRTGVNFVYSAIFNEILYINHSCIPNVVHRFSVASFSGEVLAIRDIKKDEELFMAYCDISMPAVECWARLEQYSFQCTCPACSTPTLEGDECVSTRVPNKE</sequence>
<evidence type="ECO:0000313" key="3">
    <source>
        <dbReference type="Proteomes" id="UP000717328"/>
    </source>
</evidence>
<name>A0A9P7GHR5_9AGAR</name>
<dbReference type="AlphaFoldDB" id="A0A9P7GHR5"/>
<comment type="caution">
    <text evidence="2">The sequence shown here is derived from an EMBL/GenBank/DDBJ whole genome shotgun (WGS) entry which is preliminary data.</text>
</comment>
<reference evidence="2" key="1">
    <citation type="submission" date="2021-02" db="EMBL/GenBank/DDBJ databases">
        <authorList>
            <person name="Nieuwenhuis M."/>
            <person name="Van De Peppel L.J.J."/>
        </authorList>
    </citation>
    <scope>NUCLEOTIDE SEQUENCE</scope>
    <source>
        <strain evidence="2">D49</strain>
    </source>
</reference>
<dbReference type="CDD" id="cd20071">
    <property type="entry name" value="SET_SMYD"/>
    <property type="match status" value="1"/>
</dbReference>
<dbReference type="PROSITE" id="PS50280">
    <property type="entry name" value="SET"/>
    <property type="match status" value="1"/>
</dbReference>
<dbReference type="Proteomes" id="UP000717328">
    <property type="component" value="Unassembled WGS sequence"/>
</dbReference>
<dbReference type="InterPro" id="IPR001214">
    <property type="entry name" value="SET_dom"/>
</dbReference>
<accession>A0A9P7GHR5</accession>